<dbReference type="InterPro" id="IPR011330">
    <property type="entry name" value="Glyco_hydro/deAcase_b/a-brl"/>
</dbReference>
<dbReference type="PANTHER" id="PTHR30105:SF2">
    <property type="entry name" value="DIVERGENT POLYSACCHARIDE DEACETYLASE SUPERFAMILY"/>
    <property type="match status" value="1"/>
</dbReference>
<feature type="region of interest" description="Disordered" evidence="1">
    <location>
        <begin position="1"/>
        <end position="23"/>
    </location>
</feature>
<name>Q11CQ4_CHESB</name>
<dbReference type="Pfam" id="PF04748">
    <property type="entry name" value="Polysacc_deac_2"/>
    <property type="match status" value="1"/>
</dbReference>
<sequence>MSPDRERSPSATAKPAPQLEAASASRLHSTFIPHLDSDDVGPLRRGLVFRDSLAEGGQNLRVAHLPDRALIEESELGPLPVRAADGLRPFDAYARPWSGARGARIAIVIGGLGISQTGTQEAIEKLPPEITLAFAPLGNSLMRWMQEARRDGHEVIMQVPLEPAGYPSTNPGRYTLLTNVGADKNIRNLRWVLSRITNYTGVMNYMGARFTADRKAMDLLMDELSQRGLLYFDDGMSARSLAEEVALAKGVPFVAGDDVIDQERERGAILKKLDELERIARAKGFAVGSGIALNATVDAVTSWAGEVRKRGVELVPISAVAVDPERGEGG</sequence>
<dbReference type="GO" id="GO:0005975">
    <property type="term" value="P:carbohydrate metabolic process"/>
    <property type="evidence" value="ECO:0007669"/>
    <property type="project" value="InterPro"/>
</dbReference>
<dbReference type="InterPro" id="IPR006837">
    <property type="entry name" value="Divergent_DAC"/>
</dbReference>
<dbReference type="CDD" id="cd10936">
    <property type="entry name" value="CE4_DAC2"/>
    <property type="match status" value="1"/>
</dbReference>
<dbReference type="HOGENOM" id="CLU_041643_0_0_5"/>
<dbReference type="EMBL" id="CP000390">
    <property type="protein sequence ID" value="ABG64821.1"/>
    <property type="molecule type" value="Genomic_DNA"/>
</dbReference>
<organism evidence="2">
    <name type="scientific">Chelativorans sp. (strain BNC1)</name>
    <dbReference type="NCBI Taxonomy" id="266779"/>
    <lineage>
        <taxon>Bacteria</taxon>
        <taxon>Pseudomonadati</taxon>
        <taxon>Pseudomonadota</taxon>
        <taxon>Alphaproteobacteria</taxon>
        <taxon>Hyphomicrobiales</taxon>
        <taxon>Phyllobacteriaceae</taxon>
        <taxon>Chelativorans</taxon>
    </lineage>
</organism>
<dbReference type="Gene3D" id="3.20.20.370">
    <property type="entry name" value="Glycoside hydrolase/deacetylase"/>
    <property type="match status" value="1"/>
</dbReference>
<accession>Q11CQ4</accession>
<gene>
    <name evidence="2" type="ordered locus">Meso_3450</name>
</gene>
<dbReference type="eggNOG" id="COG2861">
    <property type="taxonomic scope" value="Bacteria"/>
</dbReference>
<dbReference type="KEGG" id="mes:Meso_3450"/>
<protein>
    <recommendedName>
        <fullName evidence="3">Divergent polysaccharide deacetylase family protein</fullName>
    </recommendedName>
</protein>
<proteinExistence type="predicted"/>
<evidence type="ECO:0008006" key="3">
    <source>
        <dbReference type="Google" id="ProtNLM"/>
    </source>
</evidence>
<dbReference type="SUPFAM" id="SSF88713">
    <property type="entry name" value="Glycoside hydrolase/deacetylase"/>
    <property type="match status" value="1"/>
</dbReference>
<reference evidence="2" key="1">
    <citation type="submission" date="2006-06" db="EMBL/GenBank/DDBJ databases">
        <title>Complete sequence of chromosome of Chelativorans sp. BNC1.</title>
        <authorList>
            <consortium name="US DOE Joint Genome Institute"/>
            <person name="Copeland A."/>
            <person name="Lucas S."/>
            <person name="Lapidus A."/>
            <person name="Barry K."/>
            <person name="Detter J.C."/>
            <person name="Glavina del Rio T."/>
            <person name="Hammon N."/>
            <person name="Israni S."/>
            <person name="Dalin E."/>
            <person name="Tice H."/>
            <person name="Pitluck S."/>
            <person name="Chertkov O."/>
            <person name="Brettin T."/>
            <person name="Bruce D."/>
            <person name="Han C."/>
            <person name="Tapia R."/>
            <person name="Gilna P."/>
            <person name="Schmutz J."/>
            <person name="Larimer F."/>
            <person name="Land M."/>
            <person name="Hauser L."/>
            <person name="Kyrpides N."/>
            <person name="Mikhailova N."/>
            <person name="Richardson P."/>
        </authorList>
    </citation>
    <scope>NUCLEOTIDE SEQUENCE</scope>
    <source>
        <strain evidence="2">BNC1</strain>
    </source>
</reference>
<evidence type="ECO:0000256" key="1">
    <source>
        <dbReference type="SAM" id="MobiDB-lite"/>
    </source>
</evidence>
<dbReference type="STRING" id="266779.Meso_3450"/>
<dbReference type="AlphaFoldDB" id="Q11CQ4"/>
<evidence type="ECO:0000313" key="2">
    <source>
        <dbReference type="EMBL" id="ABG64821.1"/>
    </source>
</evidence>
<dbReference type="PANTHER" id="PTHR30105">
    <property type="entry name" value="UNCHARACTERIZED YIBQ-RELATED"/>
    <property type="match status" value="1"/>
</dbReference>